<keyword evidence="1" id="KW-0732">Signal</keyword>
<keyword evidence="3" id="KW-1185">Reference proteome</keyword>
<organism evidence="2 3">
    <name type="scientific">Phocaeicola salanitronis (strain DSM 18170 / JCM 13657 / CCUG 60908 / BL78)</name>
    <name type="common">Bacteroides salanitronis</name>
    <dbReference type="NCBI Taxonomy" id="667015"/>
    <lineage>
        <taxon>Bacteria</taxon>
        <taxon>Pseudomonadati</taxon>
        <taxon>Bacteroidota</taxon>
        <taxon>Bacteroidia</taxon>
        <taxon>Bacteroidales</taxon>
        <taxon>Bacteroidaceae</taxon>
        <taxon>Phocaeicola</taxon>
    </lineage>
</organism>
<dbReference type="Pfam" id="PF14059">
    <property type="entry name" value="DUF4251"/>
    <property type="match status" value="1"/>
</dbReference>
<evidence type="ECO:0000313" key="3">
    <source>
        <dbReference type="Proteomes" id="UP000007486"/>
    </source>
</evidence>
<dbReference type="Proteomes" id="UP000007486">
    <property type="component" value="Chromosome"/>
</dbReference>
<dbReference type="STRING" id="667015.Bacsa_3055"/>
<feature type="chain" id="PRO_5003257445" description="DUF4251 domain-containing protein" evidence="1">
    <location>
        <begin position="24"/>
        <end position="187"/>
    </location>
</feature>
<dbReference type="eggNOG" id="ENOG502ZPPH">
    <property type="taxonomic scope" value="Bacteria"/>
</dbReference>
<accession>F0R322</accession>
<gene>
    <name evidence="2" type="ordered locus">Bacsa_3055</name>
</gene>
<evidence type="ECO:0008006" key="4">
    <source>
        <dbReference type="Google" id="ProtNLM"/>
    </source>
</evidence>
<dbReference type="KEGG" id="bsa:Bacsa_3055"/>
<dbReference type="EMBL" id="CP002530">
    <property type="protein sequence ID" value="ADY37583.1"/>
    <property type="molecule type" value="Genomic_DNA"/>
</dbReference>
<dbReference type="InterPro" id="IPR025347">
    <property type="entry name" value="DUF4251"/>
</dbReference>
<dbReference type="Gene3D" id="2.40.128.410">
    <property type="match status" value="1"/>
</dbReference>
<sequence>MKQILSGMMLFMLLLVGTSAVQAQETEKELTREEKKAMQAKLDSLLFEEAKQAMNEKQFTLEADQVVFKYGQMAYVNSNTNFVSVNGDDAVVQVAFNIPVSGPNGLGGVTVDGKVSSYKLEEDKRGNLRLSMNVMGAGISARVEIELIKDSNKASLDIFPNFNSNRLSLNGVLLPSHKSSVFKGRSF</sequence>
<dbReference type="HOGENOM" id="CLU_119866_0_0_10"/>
<feature type="signal peptide" evidence="1">
    <location>
        <begin position="1"/>
        <end position="23"/>
    </location>
</feature>
<dbReference type="AlphaFoldDB" id="F0R322"/>
<reference evidence="2 3" key="1">
    <citation type="journal article" date="2011" name="Stand. Genomic Sci.">
        <title>Complete genome sequence of Bacteroides salanitronis type strain (BL78).</title>
        <authorList>
            <person name="Gronow S."/>
            <person name="Held B."/>
            <person name="Lucas S."/>
            <person name="Lapidus A."/>
            <person name="Del Rio T.G."/>
            <person name="Nolan M."/>
            <person name="Tice H."/>
            <person name="Deshpande S."/>
            <person name="Cheng J.F."/>
            <person name="Pitluck S."/>
            <person name="Liolios K."/>
            <person name="Pagani I."/>
            <person name="Ivanova N."/>
            <person name="Mavromatis K."/>
            <person name="Pati A."/>
            <person name="Tapia R."/>
            <person name="Han C."/>
            <person name="Goodwin L."/>
            <person name="Chen A."/>
            <person name="Palaniappan K."/>
            <person name="Land M."/>
            <person name="Hauser L."/>
            <person name="Chang Y.J."/>
            <person name="Jeffries C.D."/>
            <person name="Brambilla E.M."/>
            <person name="Rohde M."/>
            <person name="Goker M."/>
            <person name="Detter J.C."/>
            <person name="Woyke T."/>
            <person name="Bristow J."/>
            <person name="Markowitz V."/>
            <person name="Hugenholtz P."/>
            <person name="Kyrpides N.C."/>
            <person name="Klenk H.P."/>
            <person name="Eisen J.A."/>
        </authorList>
    </citation>
    <scope>NUCLEOTIDE SEQUENCE [LARGE SCALE GENOMIC DNA]</scope>
    <source>
        <strain evidence="2 3">DSM 18170</strain>
    </source>
</reference>
<dbReference type="OrthoDB" id="982410at2"/>
<evidence type="ECO:0000313" key="2">
    <source>
        <dbReference type="EMBL" id="ADY37583.1"/>
    </source>
</evidence>
<evidence type="ECO:0000256" key="1">
    <source>
        <dbReference type="SAM" id="SignalP"/>
    </source>
</evidence>
<proteinExistence type="predicted"/>
<protein>
    <recommendedName>
        <fullName evidence="4">DUF4251 domain-containing protein</fullName>
    </recommendedName>
</protein>
<name>F0R322_PHOSB</name>
<dbReference type="RefSeq" id="WP_013618955.1">
    <property type="nucleotide sequence ID" value="NC_015164.1"/>
</dbReference>